<proteinExistence type="predicted"/>
<accession>A0A6G3ZV60</accession>
<comment type="caution">
    <text evidence="1">The sequence shown here is derived from an EMBL/GenBank/DDBJ whole genome shotgun (WGS) entry which is preliminary data.</text>
</comment>
<name>A0A6G3ZV60_9BACL</name>
<dbReference type="NCBIfam" id="TIGR01637">
    <property type="entry name" value="phage_arpU"/>
    <property type="match status" value="1"/>
</dbReference>
<protein>
    <submittedName>
        <fullName evidence="1">Transcriptional regulator</fullName>
    </submittedName>
</protein>
<dbReference type="InterPro" id="IPR006524">
    <property type="entry name" value="ArpU-like"/>
</dbReference>
<evidence type="ECO:0000313" key="1">
    <source>
        <dbReference type="EMBL" id="NEW05928.1"/>
    </source>
</evidence>
<sequence>MMQLSFKILPDLDKWETKKAVEEALETYRMYKFLVFEEKEARITAVYSDMPRSSPTNVTSDQTADIATYNVDRPAAMKTYVDRIDGIVSRMKPKEKTLMEKRYLNRDHFEYDNIAYDLTFDNPISSKTYDKIRWKAIEKLARALGIGVEKE</sequence>
<organism evidence="1">
    <name type="scientific">Paenibacillus sp. SYP-B3998</name>
    <dbReference type="NCBI Taxonomy" id="2678564"/>
    <lineage>
        <taxon>Bacteria</taxon>
        <taxon>Bacillati</taxon>
        <taxon>Bacillota</taxon>
        <taxon>Bacilli</taxon>
        <taxon>Bacillales</taxon>
        <taxon>Paenibacillaceae</taxon>
        <taxon>Paenibacillus</taxon>
    </lineage>
</organism>
<reference evidence="1" key="1">
    <citation type="submission" date="2020-02" db="EMBL/GenBank/DDBJ databases">
        <authorList>
            <person name="Shen X.-R."/>
            <person name="Zhang Y.-X."/>
        </authorList>
    </citation>
    <scope>NUCLEOTIDE SEQUENCE</scope>
    <source>
        <strain evidence="1">SYP-B3998</strain>
    </source>
</reference>
<dbReference type="EMBL" id="JAAIKC010000002">
    <property type="protein sequence ID" value="NEW05928.1"/>
    <property type="molecule type" value="Genomic_DNA"/>
</dbReference>
<gene>
    <name evidence="1" type="ORF">GK047_07875</name>
</gene>
<dbReference type="AlphaFoldDB" id="A0A6G3ZV60"/>